<dbReference type="KEGG" id="cnk:EG343_16045"/>
<gene>
    <name evidence="1" type="ORF">EG343_16045</name>
</gene>
<dbReference type="Proteomes" id="UP000278288">
    <property type="component" value="Chromosome"/>
</dbReference>
<protein>
    <submittedName>
        <fullName evidence="1">Uncharacterized protein</fullName>
    </submittedName>
</protein>
<dbReference type="AlphaFoldDB" id="A0AAD1DRP2"/>
<keyword evidence="2" id="KW-1185">Reference proteome</keyword>
<evidence type="ECO:0000313" key="2">
    <source>
        <dbReference type="Proteomes" id="UP000278288"/>
    </source>
</evidence>
<dbReference type="EMBL" id="CP033923">
    <property type="protein sequence ID" value="AZA92028.1"/>
    <property type="molecule type" value="Genomic_DNA"/>
</dbReference>
<reference evidence="1 2" key="1">
    <citation type="submission" date="2018-11" db="EMBL/GenBank/DDBJ databases">
        <title>Proposal to divide the Flavobacteriaceae and reorganize its genera based on Amino Acid Identity values calculated from whole genome sequences.</title>
        <authorList>
            <person name="Nicholson A.C."/>
            <person name="Gulvik C.A."/>
            <person name="Whitney A.M."/>
            <person name="Humrighouse B.W."/>
            <person name="Bell M."/>
            <person name="Holmes B."/>
            <person name="Steigerwalt A.G."/>
            <person name="Villarma A."/>
            <person name="Sheth M."/>
            <person name="Batra D."/>
            <person name="Pryor J."/>
            <person name="Bernardet J.-F."/>
            <person name="Hugo C."/>
            <person name="Kampfer P."/>
            <person name="Newman J."/>
            <person name="McQuiston J.R."/>
        </authorList>
    </citation>
    <scope>NUCLEOTIDE SEQUENCE [LARGE SCALE GENOMIC DNA]</scope>
    <source>
        <strain evidence="1 2">G0041</strain>
    </source>
</reference>
<evidence type="ECO:0000313" key="1">
    <source>
        <dbReference type="EMBL" id="AZA92028.1"/>
    </source>
</evidence>
<name>A0AAD1DRP2_CHRNA</name>
<sequence length="76" mass="9436">MKYLYKDLQLIKPEIFLNKSKEEIVSMLGHGFNYWHSEIWSYAVPQKMFESRRCLLLVFEDDVVKQSYIKRYYFWD</sequence>
<organism evidence="1 2">
    <name type="scientific">Chryseobacterium nakagawai</name>
    <dbReference type="NCBI Taxonomy" id="1241982"/>
    <lineage>
        <taxon>Bacteria</taxon>
        <taxon>Pseudomonadati</taxon>
        <taxon>Bacteroidota</taxon>
        <taxon>Flavobacteriia</taxon>
        <taxon>Flavobacteriales</taxon>
        <taxon>Weeksellaceae</taxon>
        <taxon>Chryseobacterium group</taxon>
        <taxon>Chryseobacterium</taxon>
    </lineage>
</organism>
<proteinExistence type="predicted"/>
<accession>A0AAD1DRP2</accession>